<name>N1V4H3_9MICC</name>
<sequence>MLPKQVSGIRPAIIAAAAETFEKAGYGRTGLDRVAELAGISRPALDQHFPSKADLAKAVIDAQHRIVVADGLAVLQQDRPPLDSMIIMCREFGLRLRRDTVVRAGIRLTFEATAFGHRVREPYEDWSTVTASLANRAAAAGQLRPEIDPAALARLVVASFTGVQMVSDVLTGRGDVMDRIREMWQILLPGILNTEMQFQIPRLVALVRADGTAAVQG</sequence>
<dbReference type="AlphaFoldDB" id="N1V4H3"/>
<dbReference type="PANTHER" id="PTHR30055">
    <property type="entry name" value="HTH-TYPE TRANSCRIPTIONAL REGULATOR RUTR"/>
    <property type="match status" value="1"/>
</dbReference>
<dbReference type="Proteomes" id="UP000010729">
    <property type="component" value="Unassembled WGS sequence"/>
</dbReference>
<dbReference type="Gene3D" id="1.10.357.10">
    <property type="entry name" value="Tetracycline Repressor, domain 2"/>
    <property type="match status" value="1"/>
</dbReference>
<dbReference type="Pfam" id="PF21935">
    <property type="entry name" value="TetR_C_45"/>
    <property type="match status" value="1"/>
</dbReference>
<dbReference type="SUPFAM" id="SSF48498">
    <property type="entry name" value="Tetracyclin repressor-like, C-terminal domain"/>
    <property type="match status" value="1"/>
</dbReference>
<keyword evidence="3" id="KW-0804">Transcription</keyword>
<dbReference type="SUPFAM" id="SSF46689">
    <property type="entry name" value="Homeodomain-like"/>
    <property type="match status" value="1"/>
</dbReference>
<proteinExistence type="predicted"/>
<dbReference type="EMBL" id="ANPE02000007">
    <property type="protein sequence ID" value="EMY36235.1"/>
    <property type="molecule type" value="Genomic_DNA"/>
</dbReference>
<feature type="DNA-binding region" description="H-T-H motif" evidence="4">
    <location>
        <begin position="30"/>
        <end position="49"/>
    </location>
</feature>
<dbReference type="NCBIfam" id="NF041196">
    <property type="entry name" value="ScbR_bind_reg"/>
    <property type="match status" value="1"/>
</dbReference>
<dbReference type="GO" id="GO:0000976">
    <property type="term" value="F:transcription cis-regulatory region binding"/>
    <property type="evidence" value="ECO:0007669"/>
    <property type="project" value="TreeGrafter"/>
</dbReference>
<dbReference type="InterPro" id="IPR050109">
    <property type="entry name" value="HTH-type_TetR-like_transc_reg"/>
</dbReference>
<evidence type="ECO:0000313" key="7">
    <source>
        <dbReference type="Proteomes" id="UP000010729"/>
    </source>
</evidence>
<accession>N1V4H3</accession>
<reference evidence="6 7" key="1">
    <citation type="journal article" date="2013" name="Genome Announc.">
        <title>Draft Genome Sequence of Arthrobacter crystallopoietes Strain BAB-32, Revealing Genes for Bioremediation.</title>
        <authorList>
            <person name="Joshi M.N."/>
            <person name="Pandit A.S."/>
            <person name="Sharma A."/>
            <person name="Pandya R.V."/>
            <person name="Desai S.M."/>
            <person name="Saxena A.K."/>
            <person name="Bagatharia S.B."/>
        </authorList>
    </citation>
    <scope>NUCLEOTIDE SEQUENCE [LARGE SCALE GENOMIC DNA]</scope>
    <source>
        <strain evidence="6 7">BAB-32</strain>
    </source>
</reference>
<feature type="domain" description="HTH tetR-type" evidence="5">
    <location>
        <begin position="7"/>
        <end position="67"/>
    </location>
</feature>
<dbReference type="Pfam" id="PF00440">
    <property type="entry name" value="TetR_N"/>
    <property type="match status" value="1"/>
</dbReference>
<gene>
    <name evidence="6" type="ORF">D477_000155</name>
</gene>
<evidence type="ECO:0000256" key="4">
    <source>
        <dbReference type="PROSITE-ProRule" id="PRU00335"/>
    </source>
</evidence>
<keyword evidence="7" id="KW-1185">Reference proteome</keyword>
<dbReference type="RefSeq" id="WP_005266091.1">
    <property type="nucleotide sequence ID" value="NZ_ANPE02000007.1"/>
</dbReference>
<dbReference type="InterPro" id="IPR036271">
    <property type="entry name" value="Tet_transcr_reg_TetR-rel_C_sf"/>
</dbReference>
<dbReference type="PROSITE" id="PS50977">
    <property type="entry name" value="HTH_TETR_2"/>
    <property type="match status" value="1"/>
</dbReference>
<evidence type="ECO:0000256" key="2">
    <source>
        <dbReference type="ARBA" id="ARBA00023125"/>
    </source>
</evidence>
<evidence type="ECO:0000256" key="1">
    <source>
        <dbReference type="ARBA" id="ARBA00023015"/>
    </source>
</evidence>
<dbReference type="InterPro" id="IPR047923">
    <property type="entry name" value="ArpA-like"/>
</dbReference>
<dbReference type="InterPro" id="IPR054126">
    <property type="entry name" value="CprB_TetR_C"/>
</dbReference>
<evidence type="ECO:0000259" key="5">
    <source>
        <dbReference type="PROSITE" id="PS50977"/>
    </source>
</evidence>
<dbReference type="GO" id="GO:0003700">
    <property type="term" value="F:DNA-binding transcription factor activity"/>
    <property type="evidence" value="ECO:0007669"/>
    <property type="project" value="TreeGrafter"/>
</dbReference>
<dbReference type="PANTHER" id="PTHR30055:SF234">
    <property type="entry name" value="HTH-TYPE TRANSCRIPTIONAL REGULATOR BETI"/>
    <property type="match status" value="1"/>
</dbReference>
<dbReference type="OrthoDB" id="3237195at2"/>
<protein>
    <submittedName>
        <fullName evidence="6">A-factor receptor protein</fullName>
    </submittedName>
</protein>
<dbReference type="PRINTS" id="PR00455">
    <property type="entry name" value="HTHTETR"/>
</dbReference>
<comment type="caution">
    <text evidence="6">The sequence shown here is derived from an EMBL/GenBank/DDBJ whole genome shotgun (WGS) entry which is preliminary data.</text>
</comment>
<keyword evidence="6" id="KW-0675">Receptor</keyword>
<keyword evidence="2 4" id="KW-0238">DNA-binding</keyword>
<organism evidence="6 7">
    <name type="scientific">Arthrobacter crystallopoietes BAB-32</name>
    <dbReference type="NCBI Taxonomy" id="1246476"/>
    <lineage>
        <taxon>Bacteria</taxon>
        <taxon>Bacillati</taxon>
        <taxon>Actinomycetota</taxon>
        <taxon>Actinomycetes</taxon>
        <taxon>Micrococcales</taxon>
        <taxon>Micrococcaceae</taxon>
        <taxon>Crystallibacter</taxon>
    </lineage>
</organism>
<dbReference type="InterPro" id="IPR001647">
    <property type="entry name" value="HTH_TetR"/>
</dbReference>
<keyword evidence="1" id="KW-0805">Transcription regulation</keyword>
<evidence type="ECO:0000256" key="3">
    <source>
        <dbReference type="ARBA" id="ARBA00023163"/>
    </source>
</evidence>
<evidence type="ECO:0000313" key="6">
    <source>
        <dbReference type="EMBL" id="EMY36235.1"/>
    </source>
</evidence>
<dbReference type="InterPro" id="IPR009057">
    <property type="entry name" value="Homeodomain-like_sf"/>
</dbReference>